<evidence type="ECO:0000313" key="2">
    <source>
        <dbReference type="EMBL" id="CUH62738.1"/>
    </source>
</evidence>
<keyword evidence="4" id="KW-1185">Reference proteome</keyword>
<sequence>MKKLLGVAATTFFLSTPVAADVCDYRPSALIGGVGAGAVGTAGAGAAAAGIGAKTVGFYTLTHSVSGATMLGSTATGASAAGTVGIIGGSAGVAGTIGSILMAPATIIAGLVVGAGTAIYEGACYFSVERIEDPAALMPILENLDAQSESGHFELHKQSSTTGYILLATSFDEDGNILKRNRFDIENLYIEDGILRHRDWGPNTTIGHVGYVQKENTE</sequence>
<evidence type="ECO:0000313" key="3">
    <source>
        <dbReference type="EMBL" id="CUH73509.1"/>
    </source>
</evidence>
<dbReference type="Proteomes" id="UP000051086">
    <property type="component" value="Unassembled WGS sequence"/>
</dbReference>
<accession>A0A0N7LU78</accession>
<protein>
    <recommendedName>
        <fullName evidence="6">Glycine zipper domain-containing protein</fullName>
    </recommendedName>
</protein>
<evidence type="ECO:0008006" key="6">
    <source>
        <dbReference type="Google" id="ProtNLM"/>
    </source>
</evidence>
<evidence type="ECO:0000256" key="1">
    <source>
        <dbReference type="SAM" id="SignalP"/>
    </source>
</evidence>
<gene>
    <name evidence="2" type="ORF">TL5118_00157</name>
    <name evidence="3" type="ORF">TL5120_03319</name>
</gene>
<name>A0A0N7LU78_9RHOB</name>
<dbReference type="Proteomes" id="UP000051887">
    <property type="component" value="Unassembled WGS sequence"/>
</dbReference>
<dbReference type="EMBL" id="CYSC01000041">
    <property type="protein sequence ID" value="CUH73509.1"/>
    <property type="molecule type" value="Genomic_DNA"/>
</dbReference>
<evidence type="ECO:0000313" key="4">
    <source>
        <dbReference type="Proteomes" id="UP000051086"/>
    </source>
</evidence>
<reference evidence="3 5" key="1">
    <citation type="submission" date="2015-09" db="EMBL/GenBank/DDBJ databases">
        <authorList>
            <consortium name="Swine Surveillance"/>
        </authorList>
    </citation>
    <scope>NUCLEOTIDE SEQUENCE [LARGE SCALE GENOMIC DNA]</scope>
    <source>
        <strain evidence="3 5">5120</strain>
    </source>
</reference>
<organism evidence="3 5">
    <name type="scientific">Thalassovita autumnalis</name>
    <dbReference type="NCBI Taxonomy" id="2072972"/>
    <lineage>
        <taxon>Bacteria</taxon>
        <taxon>Pseudomonadati</taxon>
        <taxon>Pseudomonadota</taxon>
        <taxon>Alphaproteobacteria</taxon>
        <taxon>Rhodobacterales</taxon>
        <taxon>Roseobacteraceae</taxon>
        <taxon>Thalassovita</taxon>
    </lineage>
</organism>
<dbReference type="EMBL" id="CYSB01000004">
    <property type="protein sequence ID" value="CUH62738.1"/>
    <property type="molecule type" value="Genomic_DNA"/>
</dbReference>
<keyword evidence="1" id="KW-0732">Signal</keyword>
<reference evidence="2 4" key="2">
    <citation type="submission" date="2015-09" db="EMBL/GenBank/DDBJ databases">
        <authorList>
            <person name="Rodrigo-Torres L."/>
            <person name="Arahal D.R."/>
        </authorList>
    </citation>
    <scope>NUCLEOTIDE SEQUENCE [LARGE SCALE GENOMIC DNA]</scope>
    <source>
        <strain evidence="2 4">CECT 5118</strain>
    </source>
</reference>
<dbReference type="AlphaFoldDB" id="A0A0N7LU78"/>
<feature type="signal peptide" evidence="1">
    <location>
        <begin position="1"/>
        <end position="20"/>
    </location>
</feature>
<feature type="chain" id="PRO_5009790920" description="Glycine zipper domain-containing protein" evidence="1">
    <location>
        <begin position="21"/>
        <end position="218"/>
    </location>
</feature>
<evidence type="ECO:0000313" key="5">
    <source>
        <dbReference type="Proteomes" id="UP000051887"/>
    </source>
</evidence>
<dbReference type="RefSeq" id="WP_058244665.1">
    <property type="nucleotide sequence ID" value="NZ_CYSB01000004.1"/>
</dbReference>
<proteinExistence type="predicted"/>